<name>A0ABS4MDP5_9LACO</name>
<reference evidence="8 9" key="1">
    <citation type="submission" date="2021-03" db="EMBL/GenBank/DDBJ databases">
        <title>Genomic Encyclopedia of Type Strains, Phase IV (KMG-IV): sequencing the most valuable type-strain genomes for metagenomic binning, comparative biology and taxonomic classification.</title>
        <authorList>
            <person name="Goeker M."/>
        </authorList>
    </citation>
    <scope>NUCLEOTIDE SEQUENCE [LARGE SCALE GENOMIC DNA]</scope>
    <source>
        <strain evidence="8 9">DSM 101872</strain>
    </source>
</reference>
<evidence type="ECO:0000256" key="5">
    <source>
        <dbReference type="ARBA" id="ARBA00023306"/>
    </source>
</evidence>
<keyword evidence="4 6" id="KW-1133">Transmembrane helix</keyword>
<sequence length="284" mass="32290">MANKNITRKNPKKEISGWLDYQHKSPNGRKKKVSASLKKLQAERRRALLTRLGLIIFVSLGFILVLGYFISPISNVKSVRVLGASEINSNQIVKVTGITAQDKVISTLFNKNKYNDKLKKYFPEVKSVGFHVRSMNNLVIQIKQRPAIGYVHEKDGYRQILSDGKLSTHYVSTSKIDHSKPIFEGYSSHYQLIEDLKIYSHLSESIKNKVKMIDGNTERSTQIILVMKDNNIVIGNVSTIIDKMNKYYIPIKEQLKKPSVIDFEIGAFSREMTDKEKKLAGLTG</sequence>
<dbReference type="Gene3D" id="3.40.50.10960">
    <property type="match status" value="1"/>
</dbReference>
<organism evidence="8 9">
    <name type="scientific">Lactobacillus colini</name>
    <dbReference type="NCBI Taxonomy" id="1819254"/>
    <lineage>
        <taxon>Bacteria</taxon>
        <taxon>Bacillati</taxon>
        <taxon>Bacillota</taxon>
        <taxon>Bacilli</taxon>
        <taxon>Lactobacillales</taxon>
        <taxon>Lactobacillaceae</taxon>
        <taxon>Lactobacillus</taxon>
    </lineage>
</organism>
<comment type="similarity">
    <text evidence="6">Belongs to the FtsQ/DivIB family. DivIB subfamily.</text>
</comment>
<feature type="domain" description="POTRA" evidence="7">
    <location>
        <begin position="74"/>
        <end position="143"/>
    </location>
</feature>
<protein>
    <recommendedName>
        <fullName evidence="6">Cell division protein DivIB</fullName>
    </recommendedName>
</protein>
<dbReference type="HAMAP" id="MF_00912">
    <property type="entry name" value="DivIB"/>
    <property type="match status" value="1"/>
</dbReference>
<evidence type="ECO:0000256" key="4">
    <source>
        <dbReference type="ARBA" id="ARBA00022989"/>
    </source>
</evidence>
<dbReference type="GO" id="GO:0051301">
    <property type="term" value="P:cell division"/>
    <property type="evidence" value="ECO:0007669"/>
    <property type="project" value="UniProtKB-KW"/>
</dbReference>
<evidence type="ECO:0000256" key="6">
    <source>
        <dbReference type="HAMAP-Rule" id="MF_00912"/>
    </source>
</evidence>
<dbReference type="Pfam" id="PF08478">
    <property type="entry name" value="POTRA_1"/>
    <property type="match status" value="1"/>
</dbReference>
<comment type="caution">
    <text evidence="8">The sequence shown here is derived from an EMBL/GenBank/DDBJ whole genome shotgun (WGS) entry which is preliminary data.</text>
</comment>
<dbReference type="PANTHER" id="PTHR37820:SF1">
    <property type="entry name" value="CELL DIVISION PROTEIN FTSQ"/>
    <property type="match status" value="1"/>
</dbReference>
<keyword evidence="6" id="KW-0472">Membrane</keyword>
<evidence type="ECO:0000256" key="2">
    <source>
        <dbReference type="ARBA" id="ARBA00022618"/>
    </source>
</evidence>
<keyword evidence="9" id="KW-1185">Reference proteome</keyword>
<accession>A0ABS4MDP5</accession>
<keyword evidence="1 6" id="KW-1003">Cell membrane</keyword>
<gene>
    <name evidence="6" type="primary">divIB</name>
    <name evidence="8" type="ORF">J2Z60_000977</name>
</gene>
<evidence type="ECO:0000313" key="8">
    <source>
        <dbReference type="EMBL" id="MBP2057805.1"/>
    </source>
</evidence>
<dbReference type="Proteomes" id="UP001519292">
    <property type="component" value="Unassembled WGS sequence"/>
</dbReference>
<dbReference type="InterPro" id="IPR026580">
    <property type="entry name" value="DivIB"/>
</dbReference>
<keyword evidence="2 6" id="KW-0132">Cell division</keyword>
<evidence type="ECO:0000259" key="7">
    <source>
        <dbReference type="Pfam" id="PF08478"/>
    </source>
</evidence>
<evidence type="ECO:0000256" key="3">
    <source>
        <dbReference type="ARBA" id="ARBA00022692"/>
    </source>
</evidence>
<dbReference type="PANTHER" id="PTHR37820">
    <property type="entry name" value="CELL DIVISION PROTEIN DIVIB"/>
    <property type="match status" value="1"/>
</dbReference>
<proteinExistence type="inferred from homology"/>
<keyword evidence="3 6" id="KW-0812">Transmembrane</keyword>
<dbReference type="InterPro" id="IPR050487">
    <property type="entry name" value="FtsQ_DivIB"/>
</dbReference>
<feature type="transmembrane region" description="Helical" evidence="6">
    <location>
        <begin position="48"/>
        <end position="70"/>
    </location>
</feature>
<keyword evidence="5 6" id="KW-0131">Cell cycle</keyword>
<comment type="function">
    <text evidence="6">Cell division protein that may be involved in stabilizing or promoting the assembly of the division complex.</text>
</comment>
<evidence type="ECO:0000313" key="9">
    <source>
        <dbReference type="Proteomes" id="UP001519292"/>
    </source>
</evidence>
<dbReference type="EMBL" id="JAGGLU010000004">
    <property type="protein sequence ID" value="MBP2057805.1"/>
    <property type="molecule type" value="Genomic_DNA"/>
</dbReference>
<comment type="subcellular location">
    <subcellularLocation>
        <location evidence="6">Cell membrane</location>
        <topology evidence="6">Single-pass type II membrane protein</topology>
    </subcellularLocation>
    <text evidence="6">Localizes to the division septum.</text>
</comment>
<dbReference type="InterPro" id="IPR013685">
    <property type="entry name" value="POTRA_FtsQ_type"/>
</dbReference>
<evidence type="ECO:0000256" key="1">
    <source>
        <dbReference type="ARBA" id="ARBA00022475"/>
    </source>
</evidence>